<comment type="caution">
    <text evidence="7">The sequence shown here is derived from an EMBL/GenBank/DDBJ whole genome shotgun (WGS) entry which is preliminary data.</text>
</comment>
<evidence type="ECO:0000313" key="7">
    <source>
        <dbReference type="EMBL" id="MEQ2487370.1"/>
    </source>
</evidence>
<reference evidence="7 8" key="1">
    <citation type="submission" date="2024-04" db="EMBL/GenBank/DDBJ databases">
        <title>Human intestinal bacterial collection.</title>
        <authorList>
            <person name="Pauvert C."/>
            <person name="Hitch T.C.A."/>
            <person name="Clavel T."/>
        </authorList>
    </citation>
    <scope>NUCLEOTIDE SEQUENCE [LARGE SCALE GENOMIC DNA]</scope>
    <source>
        <strain evidence="7 8">CLA-AA-H145</strain>
    </source>
</reference>
<dbReference type="Pfam" id="PF04357">
    <property type="entry name" value="TamB"/>
    <property type="match status" value="1"/>
</dbReference>
<dbReference type="EMBL" id="JBBNFP010000043">
    <property type="protein sequence ID" value="MEQ2487370.1"/>
    <property type="molecule type" value="Genomic_DNA"/>
</dbReference>
<keyword evidence="4 5" id="KW-0472">Membrane</keyword>
<evidence type="ECO:0000256" key="1">
    <source>
        <dbReference type="ARBA" id="ARBA00004167"/>
    </source>
</evidence>
<evidence type="ECO:0000256" key="3">
    <source>
        <dbReference type="ARBA" id="ARBA00022989"/>
    </source>
</evidence>
<evidence type="ECO:0000256" key="4">
    <source>
        <dbReference type="ARBA" id="ARBA00023136"/>
    </source>
</evidence>
<evidence type="ECO:0000259" key="6">
    <source>
        <dbReference type="Pfam" id="PF04357"/>
    </source>
</evidence>
<evidence type="ECO:0000256" key="2">
    <source>
        <dbReference type="ARBA" id="ARBA00022692"/>
    </source>
</evidence>
<dbReference type="PANTHER" id="PTHR30441:SF8">
    <property type="entry name" value="DUF748 DOMAIN-CONTAINING PROTEIN"/>
    <property type="match status" value="1"/>
</dbReference>
<name>A0ABV1FSI2_9BACT</name>
<comment type="subcellular location">
    <subcellularLocation>
        <location evidence="1">Membrane</location>
        <topology evidence="1">Single-pass membrane protein</topology>
    </subcellularLocation>
</comment>
<proteinExistence type="predicted"/>
<feature type="domain" description="Translocation and assembly module TamB C-terminal" evidence="6">
    <location>
        <begin position="1019"/>
        <end position="1463"/>
    </location>
</feature>
<dbReference type="Proteomes" id="UP001487296">
    <property type="component" value="Unassembled WGS sequence"/>
</dbReference>
<keyword evidence="8" id="KW-1185">Reference proteome</keyword>
<keyword evidence="3 5" id="KW-1133">Transmembrane helix</keyword>
<evidence type="ECO:0000313" key="8">
    <source>
        <dbReference type="Proteomes" id="UP001487296"/>
    </source>
</evidence>
<evidence type="ECO:0000256" key="5">
    <source>
        <dbReference type="SAM" id="Phobius"/>
    </source>
</evidence>
<dbReference type="RefSeq" id="WP_252344964.1">
    <property type="nucleotide sequence ID" value="NZ_JAHKBE010000045.1"/>
</dbReference>
<gene>
    <name evidence="7" type="ORF">AAAT34_10000</name>
</gene>
<dbReference type="PANTHER" id="PTHR30441">
    <property type="entry name" value="DUF748 DOMAIN-CONTAINING PROTEIN"/>
    <property type="match status" value="1"/>
</dbReference>
<sequence>MKRVKHFINTIVWALVGLYVVVVVMVNIPMAQSFIAHRLARALSSKLGTPVSVGRVDVGLFNRLIVDDVSLVDQKGVPFFKATRLSVKVDYLEAMYGRVAITSAQVFGMKARLYRANADSPLNIQYVIDSLASKDTTGHKPLDLQISSLIIRHGEMSYDQLNVPRKATLDVHHLHVRDLSSHIILNALRDDSLNLNVKKIAFNERSGFRLKSLSFKVVANTRHAHLEDFKLLMPQSQLLTDGITANYRVRNKQLESGSLHFDGKINTSYISPRDMAFLDKALGRYATPLVFSIAFTGTSNSLNIHRLDAIIAHEAHAKLLTAPADASLSAHGSVLSWSTKPRWNAVVERFAVNNNLLSLLSSRLPAFVPRLGDVSYRGKASGVGRDVKAQGTLHTSEGDANLAFAMVDNKFKGHLETDGVNVGKILDDARLGLLAANLDVTGDLPHKRYVAKGHIGRFDWNQYKYQGLTLDATYDQGQAEGKVAIDDPNVAAVVQGFWNGSKSCPSGNLTAVVTKVNPTALHFAGNSQAGAVYGGRVAADFSGRSLSTLAGNLKVNDFYVTKADEEYRLDNLELALGSNASERFLTFDSDFGHGEVRGKFDYASLLQNLENLVVAQLPSLQKFTPLRHRPVRSDNVTLQASITRGDWLRHLLGLPIEINAPIDLNATLSSQSRYVDLQLNAPDIVYGNRHLRQVNVSVTSPNENLCAEVKAIQMGSNGIGTDLQVNATAEQDELSTEIRLDNHARRHRLKGRLLSMIQFGKNDQGVTEARFNMRQSELSIGDTLFTIHPASVVYSKNHLEVNDLAVSSGHQYVKVAGVASKGSDDSITVDLKDVNVEYVLDLVGFHSVEFSGFASGQAYVTHLFDGAGGHADLRVNRFQFEDGNMGTLMAKVGWNPEEEQIDIDAQAVDTLGGLWVTDTRLTTIRGYVSPKRNYIDLDILAKDTRGDFVQSFCSSFMGDADITINGDLRLWGDLKKINLTGDAVARGTMHIKPLNTTYELQNDTIHFLVNEIRFSGDTLRDRNGNVGVFNGSLYHQHLSRLTYDFDVQLHHLLGYDWDGSDGSAFYGTVYASGDVHLKGRSGEVIIDINATPEKGSQVVYNVSNPDAIASREFIHWASRDTMSLASDHLHLDPTSNDDDDDYDMPTNIHINFLINTTADATLKVIMDNTSGDYISLNGSGVIRAFYYNKGGLDVYGNYLIDHGVYKLTIQNIIKRDFDFLQGGLIAFGGDPYQADLNLKAQYQLNSVSLSDLQLGRSFSGNNIRVNCLMNITGTPASPKVDFSMDLPTVGTDAKQMIYSIINSEEEMNQQVLYLLAVGRFLSPGSNNAMGANNGEKQTSLAMQSILSGQLSQQINNVLSTVINDNNWNFGANISTGDEGWNNAEYEGLLSGRMLNNRLLINGQFGYRDNVNATTSFIGDFDIRYLIMPNGNLSVRVYNQTNDRYFTRNSLNTQGIGFILKRDFNGWRDLLGINRKKKGGLKTSKSVKKP</sequence>
<keyword evidence="2 5" id="KW-0812">Transmembrane</keyword>
<dbReference type="InterPro" id="IPR052894">
    <property type="entry name" value="AsmA-related"/>
</dbReference>
<feature type="transmembrane region" description="Helical" evidence="5">
    <location>
        <begin position="7"/>
        <end position="28"/>
    </location>
</feature>
<organism evidence="7 8">
    <name type="scientific">Hallella faecis</name>
    <dbReference type="NCBI Taxonomy" id="2841596"/>
    <lineage>
        <taxon>Bacteria</taxon>
        <taxon>Pseudomonadati</taxon>
        <taxon>Bacteroidota</taxon>
        <taxon>Bacteroidia</taxon>
        <taxon>Bacteroidales</taxon>
        <taxon>Prevotellaceae</taxon>
        <taxon>Hallella</taxon>
    </lineage>
</organism>
<dbReference type="InterPro" id="IPR007452">
    <property type="entry name" value="TamB_C"/>
</dbReference>
<protein>
    <submittedName>
        <fullName evidence="7">Translocation/assembly module TamB domain-containing protein</fullName>
    </submittedName>
</protein>
<accession>A0ABV1FSI2</accession>